<dbReference type="PANTHER" id="PTHR34611">
    <property type="match status" value="1"/>
</dbReference>
<dbReference type="InterPro" id="IPR051699">
    <property type="entry name" value="Rpn/YhgA-like_nuclease"/>
</dbReference>
<accession>A0ABS8FZQ8</accession>
<reference evidence="2 3" key="1">
    <citation type="submission" date="2021-10" db="EMBL/GenBank/DDBJ databases">
        <title>Anaerobic single-cell dispensing facilitates the cultivation of human gut bacteria.</title>
        <authorList>
            <person name="Afrizal A."/>
        </authorList>
    </citation>
    <scope>NUCLEOTIDE SEQUENCE [LARGE SCALE GENOMIC DNA]</scope>
    <source>
        <strain evidence="2 3">CLA-AA-H200</strain>
    </source>
</reference>
<evidence type="ECO:0000313" key="3">
    <source>
        <dbReference type="Proteomes" id="UP001198151"/>
    </source>
</evidence>
<dbReference type="PANTHER" id="PTHR34611:SF2">
    <property type="entry name" value="INACTIVE RECOMBINATION-PROMOTING NUCLEASE-LIKE PROTEIN RPNE-RELATED"/>
    <property type="match status" value="1"/>
</dbReference>
<dbReference type="Proteomes" id="UP001198151">
    <property type="component" value="Unassembled WGS sequence"/>
</dbReference>
<feature type="domain" description="Transposase (putative) YhgA-like" evidence="1">
    <location>
        <begin position="67"/>
        <end position="168"/>
    </location>
</feature>
<keyword evidence="3" id="KW-1185">Reference proteome</keyword>
<dbReference type="RefSeq" id="WP_227708585.1">
    <property type="nucleotide sequence ID" value="NZ_JAJEQX010000029.1"/>
</dbReference>
<dbReference type="Pfam" id="PF04754">
    <property type="entry name" value="Transposase_31"/>
    <property type="match status" value="1"/>
</dbReference>
<dbReference type="EMBL" id="JAJEQX010000029">
    <property type="protein sequence ID" value="MCC2255552.1"/>
    <property type="molecule type" value="Genomic_DNA"/>
</dbReference>
<gene>
    <name evidence="2" type="ORF">LKD70_14200</name>
</gene>
<protein>
    <submittedName>
        <fullName evidence="2">Rpn family recombination-promoting nuclease/putative transposase</fullName>
    </submittedName>
</protein>
<dbReference type="InterPro" id="IPR006842">
    <property type="entry name" value="Transposase_31"/>
</dbReference>
<evidence type="ECO:0000259" key="1">
    <source>
        <dbReference type="Pfam" id="PF04754"/>
    </source>
</evidence>
<evidence type="ECO:0000313" key="2">
    <source>
        <dbReference type="EMBL" id="MCC2255552.1"/>
    </source>
</evidence>
<proteinExistence type="predicted"/>
<sequence>MGQKDIAEKILEDYNDVFADIVNGLLFHGKVTVRENELENIGTKSQYKADTSKLHEQERDVAKFWEKGKTCFALFGLENQTAVDRDMPLRILSYDGASYRSQIAKKKDGIRYPVITLVLYYGNSPWTGPKSLRDCLEIPEELQEYVNDYNIHVVDIPFLTENQVSNFRSDFQVIADYFSQLQRTGEYVPSRKELVHSDAVLKFFDVFTGDNRFLAAAVSAREDGKEVKNMCDVLDRVENKGRAAGELKGRLEKGIQVYLNMISRGFSPSDAQSIADLTDEEVAQAKSQVKQS</sequence>
<organism evidence="2 3">
    <name type="scientific">Ruminococcus turbiniformis</name>
    <dbReference type="NCBI Taxonomy" id="2881258"/>
    <lineage>
        <taxon>Bacteria</taxon>
        <taxon>Bacillati</taxon>
        <taxon>Bacillota</taxon>
        <taxon>Clostridia</taxon>
        <taxon>Eubacteriales</taxon>
        <taxon>Oscillospiraceae</taxon>
        <taxon>Ruminococcus</taxon>
    </lineage>
</organism>
<name>A0ABS8FZQ8_9FIRM</name>
<comment type="caution">
    <text evidence="2">The sequence shown here is derived from an EMBL/GenBank/DDBJ whole genome shotgun (WGS) entry which is preliminary data.</text>
</comment>